<organism evidence="5 6">
    <name type="scientific">Actinospica durhamensis</name>
    <dbReference type="NCBI Taxonomy" id="1508375"/>
    <lineage>
        <taxon>Bacteria</taxon>
        <taxon>Bacillati</taxon>
        <taxon>Actinomycetota</taxon>
        <taxon>Actinomycetes</taxon>
        <taxon>Catenulisporales</taxon>
        <taxon>Actinospicaceae</taxon>
        <taxon>Actinospica</taxon>
    </lineage>
</organism>
<dbReference type="PANTHER" id="PTHR43685:SF5">
    <property type="entry name" value="GLYCOSYLTRANSFERASE EPSE-RELATED"/>
    <property type="match status" value="1"/>
</dbReference>
<dbReference type="PANTHER" id="PTHR43685">
    <property type="entry name" value="GLYCOSYLTRANSFERASE"/>
    <property type="match status" value="1"/>
</dbReference>
<dbReference type="EMBL" id="JAGSOG010000044">
    <property type="protein sequence ID" value="MBR7833947.1"/>
    <property type="molecule type" value="Genomic_DNA"/>
</dbReference>
<dbReference type="RefSeq" id="WP_212528469.1">
    <property type="nucleotide sequence ID" value="NZ_JAGSOG010000044.1"/>
</dbReference>
<dbReference type="InterPro" id="IPR050834">
    <property type="entry name" value="Glycosyltransf_2"/>
</dbReference>
<sequence>MAGTTASPGIDILMPYYGDVALMQESVHSVLTQTDQDWHLTVVDDGEAAGVPEWFAGLGDERVTYLRNPVNLGVSGNFQKCLGLARRERLVMIGCDDQLMPNYVARVRELERTRPGVGLIQPGVEVIDEHGAPVMGLADTIKRRLYAPKELLREGGTAVLSGEELAASLLRGNWLYFPSLCWRTEAIAASRGFREDLRVVQDLAVIIELVEKGEELLADSVPAFRYRRHSASESSLAAVDGSRFDESRRFFTATARQMDRIGWHKAALVARRHRAVRLHALTLAPTALRQHNPALFRRLVRYAASTSESPQP</sequence>
<feature type="domain" description="Glycosyltransferase 2-like" evidence="4">
    <location>
        <begin position="12"/>
        <end position="107"/>
    </location>
</feature>
<keyword evidence="6" id="KW-1185">Reference proteome</keyword>
<proteinExistence type="inferred from homology"/>
<evidence type="ECO:0000256" key="2">
    <source>
        <dbReference type="ARBA" id="ARBA00022676"/>
    </source>
</evidence>
<reference evidence="5" key="1">
    <citation type="submission" date="2021-04" db="EMBL/GenBank/DDBJ databases">
        <title>Genome based classification of Actinospica acidithermotolerans sp. nov., an actinobacterium isolated from an Indonesian hot spring.</title>
        <authorList>
            <person name="Kusuma A.B."/>
            <person name="Putra K.E."/>
            <person name="Nafisah S."/>
            <person name="Loh J."/>
            <person name="Nouioui I."/>
            <person name="Goodfellow M."/>
        </authorList>
    </citation>
    <scope>NUCLEOTIDE SEQUENCE</scope>
    <source>
        <strain evidence="5">CSCA 57</strain>
    </source>
</reference>
<name>A0A941EP00_9ACTN</name>
<dbReference type="Pfam" id="PF00535">
    <property type="entry name" value="Glycos_transf_2"/>
    <property type="match status" value="1"/>
</dbReference>
<dbReference type="GO" id="GO:0016757">
    <property type="term" value="F:glycosyltransferase activity"/>
    <property type="evidence" value="ECO:0007669"/>
    <property type="project" value="UniProtKB-KW"/>
</dbReference>
<dbReference type="InterPro" id="IPR001173">
    <property type="entry name" value="Glyco_trans_2-like"/>
</dbReference>
<evidence type="ECO:0000313" key="5">
    <source>
        <dbReference type="EMBL" id="MBR7833947.1"/>
    </source>
</evidence>
<comment type="caution">
    <text evidence="5">The sequence shown here is derived from an EMBL/GenBank/DDBJ whole genome shotgun (WGS) entry which is preliminary data.</text>
</comment>
<keyword evidence="3" id="KW-0808">Transferase</keyword>
<protein>
    <submittedName>
        <fullName evidence="5">Glycosyltransferase family 2 protein</fullName>
    </submittedName>
</protein>
<comment type="similarity">
    <text evidence="1">Belongs to the glycosyltransferase 2 family.</text>
</comment>
<dbReference type="Proteomes" id="UP000675781">
    <property type="component" value="Unassembled WGS sequence"/>
</dbReference>
<dbReference type="InterPro" id="IPR029044">
    <property type="entry name" value="Nucleotide-diphossugar_trans"/>
</dbReference>
<evidence type="ECO:0000256" key="3">
    <source>
        <dbReference type="ARBA" id="ARBA00022679"/>
    </source>
</evidence>
<evidence type="ECO:0000313" key="6">
    <source>
        <dbReference type="Proteomes" id="UP000675781"/>
    </source>
</evidence>
<evidence type="ECO:0000259" key="4">
    <source>
        <dbReference type="Pfam" id="PF00535"/>
    </source>
</evidence>
<gene>
    <name evidence="5" type="ORF">KDL01_11770</name>
</gene>
<evidence type="ECO:0000256" key="1">
    <source>
        <dbReference type="ARBA" id="ARBA00006739"/>
    </source>
</evidence>
<accession>A0A941EP00</accession>
<dbReference type="Gene3D" id="3.90.550.10">
    <property type="entry name" value="Spore Coat Polysaccharide Biosynthesis Protein SpsA, Chain A"/>
    <property type="match status" value="1"/>
</dbReference>
<dbReference type="AlphaFoldDB" id="A0A941EP00"/>
<dbReference type="CDD" id="cd00761">
    <property type="entry name" value="Glyco_tranf_GTA_type"/>
    <property type="match status" value="1"/>
</dbReference>
<keyword evidence="2" id="KW-0328">Glycosyltransferase</keyword>
<dbReference type="SUPFAM" id="SSF53448">
    <property type="entry name" value="Nucleotide-diphospho-sugar transferases"/>
    <property type="match status" value="1"/>
</dbReference>